<keyword evidence="3" id="KW-1185">Reference proteome</keyword>
<accession>A0ABR3GWR7</accession>
<reference evidence="2 3" key="1">
    <citation type="submission" date="2024-02" db="EMBL/GenBank/DDBJ databases">
        <title>Discinaceae phylogenomics.</title>
        <authorList>
            <person name="Dirks A.C."/>
            <person name="James T.Y."/>
        </authorList>
    </citation>
    <scope>NUCLEOTIDE SEQUENCE [LARGE SCALE GENOMIC DNA]</scope>
    <source>
        <strain evidence="2 3">ACD0624</strain>
    </source>
</reference>
<name>A0ABR3GWR7_9PEZI</name>
<feature type="compositionally biased region" description="Basic and acidic residues" evidence="1">
    <location>
        <begin position="91"/>
        <end position="105"/>
    </location>
</feature>
<evidence type="ECO:0000256" key="1">
    <source>
        <dbReference type="SAM" id="MobiDB-lite"/>
    </source>
</evidence>
<comment type="caution">
    <text evidence="2">The sequence shown here is derived from an EMBL/GenBank/DDBJ whole genome shotgun (WGS) entry which is preliminary data.</text>
</comment>
<dbReference type="EMBL" id="JBBBZM010000004">
    <property type="protein sequence ID" value="KAL0640342.1"/>
    <property type="molecule type" value="Genomic_DNA"/>
</dbReference>
<evidence type="ECO:0000313" key="2">
    <source>
        <dbReference type="EMBL" id="KAL0640342.1"/>
    </source>
</evidence>
<organism evidence="2 3">
    <name type="scientific">Discina gigas</name>
    <dbReference type="NCBI Taxonomy" id="1032678"/>
    <lineage>
        <taxon>Eukaryota</taxon>
        <taxon>Fungi</taxon>
        <taxon>Dikarya</taxon>
        <taxon>Ascomycota</taxon>
        <taxon>Pezizomycotina</taxon>
        <taxon>Pezizomycetes</taxon>
        <taxon>Pezizales</taxon>
        <taxon>Discinaceae</taxon>
        <taxon>Discina</taxon>
    </lineage>
</organism>
<dbReference type="Proteomes" id="UP001447188">
    <property type="component" value="Unassembled WGS sequence"/>
</dbReference>
<gene>
    <name evidence="2" type="ORF">Q9L58_000623</name>
</gene>
<feature type="region of interest" description="Disordered" evidence="1">
    <location>
        <begin position="43"/>
        <end position="127"/>
    </location>
</feature>
<proteinExistence type="predicted"/>
<evidence type="ECO:0000313" key="3">
    <source>
        <dbReference type="Proteomes" id="UP001447188"/>
    </source>
</evidence>
<protein>
    <submittedName>
        <fullName evidence="2">Uncharacterized protein</fullName>
    </submittedName>
</protein>
<sequence length="493" mass="56210">MAKHPVPDPDIQFACYPDTVRETLLFRPDFPADYVNVHSLRDAQVEQPPESPPALDTQNDHCPNPNPFNSEKPLPVEPAHHHHHEPFPQYIHRDPDGPKPPRETRTTNVLRRRSKLSSNPIPKRQQYPSFAHVIQPPPEPFVITRSQSPHDEPHEFARRQTNQRPVGYQVMHPKLAAELRELREITQEDKRRIEHLHSELAHSEIQIRALKHTISKVRTTNTAMATDSQIETDYKYFIAQLKNWTLSHFRGCKPTRIGQTITDFGLVDASFAAGTAKLLGENTPRRFQAITMLVMWYLDKHVFSVFLFGAEDKEQQLLESLYKSFDKTATPREMNFWRSNTLKMVVATESHRRRVRERKKELVAEIESLLVSTIPAKGNAGKRADSLRIVVDQAVALALTLRVQRAKYFLYHCSPGKKLQGEIMELEGGADDDSDDESGGESSNSSRLIEFLKGKGQKKVGLTLFPALIKNGNDEGEKYDESECLFKARVLGA</sequence>